<reference evidence="2 3" key="1">
    <citation type="submission" date="2020-08" db="EMBL/GenBank/DDBJ databases">
        <authorList>
            <person name="Liu C."/>
            <person name="Sun Q."/>
        </authorList>
    </citation>
    <scope>NUCLEOTIDE SEQUENCE [LARGE SCALE GENOMIC DNA]</scope>
    <source>
        <strain evidence="2 3">NSJ-59</strain>
    </source>
</reference>
<organism evidence="2 3">
    <name type="scientific">Megasphaera hominis</name>
    <dbReference type="NCBI Taxonomy" id="159836"/>
    <lineage>
        <taxon>Bacteria</taxon>
        <taxon>Bacillati</taxon>
        <taxon>Bacillota</taxon>
        <taxon>Negativicutes</taxon>
        <taxon>Veillonellales</taxon>
        <taxon>Veillonellaceae</taxon>
        <taxon>Megasphaera</taxon>
    </lineage>
</organism>
<protein>
    <submittedName>
        <fullName evidence="2">OmpH family outer membrane protein</fullName>
    </submittedName>
</protein>
<feature type="coiled-coil region" evidence="1">
    <location>
        <begin position="249"/>
        <end position="284"/>
    </location>
</feature>
<proteinExistence type="predicted"/>
<accession>A0ABR6VF56</accession>
<dbReference type="SUPFAM" id="SSF111384">
    <property type="entry name" value="OmpH-like"/>
    <property type="match status" value="1"/>
</dbReference>
<gene>
    <name evidence="2" type="ORF">H8J70_01225</name>
</gene>
<dbReference type="RefSeq" id="WP_186501937.1">
    <property type="nucleotide sequence ID" value="NZ_JACOGK010000002.1"/>
</dbReference>
<keyword evidence="1" id="KW-0175">Coiled coil</keyword>
<dbReference type="EMBL" id="JACOGK010000002">
    <property type="protein sequence ID" value="MBC3535885.1"/>
    <property type="molecule type" value="Genomic_DNA"/>
</dbReference>
<keyword evidence="3" id="KW-1185">Reference proteome</keyword>
<evidence type="ECO:0000313" key="3">
    <source>
        <dbReference type="Proteomes" id="UP000606870"/>
    </source>
</evidence>
<sequence>MKRKYAAIAGAILLAFCLGLAFWFMHSRTPATPVKEKGPVIAYADVEHIMMSHPAYSQYHHLELEYNAMVAQYQFEQWNYSHQAALQGKAERDFSVTDALSTAALNQELQARVAIKQNELNAGLEQKYQELLQTKKQEQPELSAADNLKIVNLRLKLETMVLSKDERQAAQEELQALLRKGSHNQAMDEATIAEVKAAMAPEKEKAQKELEAYALQVKNELQARQQKNQSVFQQQLGELNKRPEPAVWNKEWKDKLEQKEKEMNEQKEKILADIREKAASVAQEQGIDLILSNYEGVGTARDVTDDIIVKLV</sequence>
<evidence type="ECO:0000256" key="1">
    <source>
        <dbReference type="SAM" id="Coils"/>
    </source>
</evidence>
<dbReference type="InterPro" id="IPR024930">
    <property type="entry name" value="Skp_dom_sf"/>
</dbReference>
<comment type="caution">
    <text evidence="2">The sequence shown here is derived from an EMBL/GenBank/DDBJ whole genome shotgun (WGS) entry which is preliminary data.</text>
</comment>
<dbReference type="Proteomes" id="UP000606870">
    <property type="component" value="Unassembled WGS sequence"/>
</dbReference>
<evidence type="ECO:0000313" key="2">
    <source>
        <dbReference type="EMBL" id="MBC3535885.1"/>
    </source>
</evidence>
<dbReference type="Gene3D" id="3.30.910.20">
    <property type="entry name" value="Skp domain"/>
    <property type="match status" value="1"/>
</dbReference>
<feature type="coiled-coil region" evidence="1">
    <location>
        <begin position="160"/>
        <end position="223"/>
    </location>
</feature>
<name>A0ABR6VF56_9FIRM</name>